<dbReference type="PANTHER" id="PTHR35149:SF2">
    <property type="entry name" value="DUF262 DOMAIN-CONTAINING PROTEIN"/>
    <property type="match status" value="1"/>
</dbReference>
<dbReference type="PANTHER" id="PTHR35149">
    <property type="entry name" value="SLL5132 PROTEIN"/>
    <property type="match status" value="1"/>
</dbReference>
<organism evidence="3 4">
    <name type="scientific">Luteimonas salinisoli</name>
    <dbReference type="NCBI Taxonomy" id="2752307"/>
    <lineage>
        <taxon>Bacteria</taxon>
        <taxon>Pseudomonadati</taxon>
        <taxon>Pseudomonadota</taxon>
        <taxon>Gammaproteobacteria</taxon>
        <taxon>Lysobacterales</taxon>
        <taxon>Lysobacteraceae</taxon>
        <taxon>Luteimonas</taxon>
    </lineage>
</organism>
<proteinExistence type="predicted"/>
<evidence type="ECO:0000259" key="2">
    <source>
        <dbReference type="Pfam" id="PF07510"/>
    </source>
</evidence>
<dbReference type="Proteomes" id="UP000578091">
    <property type="component" value="Unassembled WGS sequence"/>
</dbReference>
<dbReference type="InterPro" id="IPR004919">
    <property type="entry name" value="GmrSD_N"/>
</dbReference>
<dbReference type="EMBL" id="JACCKA010000086">
    <property type="protein sequence ID" value="NZA27790.1"/>
    <property type="molecule type" value="Genomic_DNA"/>
</dbReference>
<evidence type="ECO:0000313" key="3">
    <source>
        <dbReference type="EMBL" id="NZA27790.1"/>
    </source>
</evidence>
<feature type="domain" description="GmrSD restriction endonucleases C-terminal" evidence="2">
    <location>
        <begin position="416"/>
        <end position="548"/>
    </location>
</feature>
<evidence type="ECO:0000259" key="1">
    <source>
        <dbReference type="Pfam" id="PF03235"/>
    </source>
</evidence>
<evidence type="ECO:0000313" key="4">
    <source>
        <dbReference type="Proteomes" id="UP000578091"/>
    </source>
</evidence>
<reference evidence="3 4" key="1">
    <citation type="submission" date="2020-07" db="EMBL/GenBank/DDBJ databases">
        <title>Luteimonas sp. SJ-92.</title>
        <authorList>
            <person name="Huang X.-X."/>
            <person name="Xu L."/>
            <person name="Sun J.-Q."/>
        </authorList>
    </citation>
    <scope>NUCLEOTIDE SEQUENCE [LARGE SCALE GENOMIC DNA]</scope>
    <source>
        <strain evidence="3 4">SJ-92</strain>
    </source>
</reference>
<comment type="caution">
    <text evidence="3">The sequence shown here is derived from an EMBL/GenBank/DDBJ whole genome shotgun (WGS) entry which is preliminary data.</text>
</comment>
<dbReference type="InterPro" id="IPR011089">
    <property type="entry name" value="GmrSD_C"/>
</dbReference>
<dbReference type="Pfam" id="PF07510">
    <property type="entry name" value="GmrSD_C"/>
    <property type="match status" value="1"/>
</dbReference>
<gene>
    <name evidence="3" type="ORF">H0E84_15535</name>
</gene>
<dbReference type="Pfam" id="PF03235">
    <property type="entry name" value="GmrSD_N"/>
    <property type="match status" value="1"/>
</dbReference>
<keyword evidence="4" id="KW-1185">Reference proteome</keyword>
<name>A0A853JH71_9GAMM</name>
<protein>
    <submittedName>
        <fullName evidence="3">DUF262 domain-containing protein</fullName>
    </submittedName>
</protein>
<feature type="domain" description="GmrSD restriction endonucleases N-terminal" evidence="1">
    <location>
        <begin position="12"/>
        <end position="225"/>
    </location>
</feature>
<accession>A0A853JH71</accession>
<sequence>MTMEAAPVNIIQYFDGSKQGLIPLFQRPYSWEPRDWNTLWDDLMAQYAPDDRASHFMGAIVTVPVKSVPVGVGKHLVIDGQQRLTTLSLLLAAIRDKAASENDAPTEGIIGDFLTNRHYQAPDDLKLVPTQVDRAAYNAVVSRKDLAAHEETRVVQAYRHFLGKMDGMDDEGNPLSTREILATIQQALQVVMINLGESDDPYLIFESLNHKGKPLNQADLVRNYVLMRFQHSTAAGGEQEVAYEDLWRPMEALLDASMPEFLRHYGMRGGRNVRKGDIYTACKAEFEKLKDVDGVRWRLQEMKRSAEDYATFIDPDDESSESLRRGLRAILELDSTVFYPLLIRLYQNRRDGVINDDDLAKALATLESFYVRRSVCGVPTNALNKMTLELCTNLPEAQPHVWLRERLQGGSGSRRWPGDDEFREALLTQRLYPRRKLARFVLDALERAHKHKEPVDVSSSTMEHVMPQALTDPWKNDLGPDYVSIHERWLDTLGNLTLTGYNSELGNLPFSTKKEKLRNTHLELSRDILEAEVWTQEEISARGRRLGEMAVACWPQ</sequence>
<dbReference type="AlphaFoldDB" id="A0A853JH71"/>